<organism evidence="2">
    <name type="scientific">Anopheles sinensis</name>
    <name type="common">Mosquito</name>
    <dbReference type="NCBI Taxonomy" id="74873"/>
    <lineage>
        <taxon>Eukaryota</taxon>
        <taxon>Metazoa</taxon>
        <taxon>Ecdysozoa</taxon>
        <taxon>Arthropoda</taxon>
        <taxon>Hexapoda</taxon>
        <taxon>Insecta</taxon>
        <taxon>Pterygota</taxon>
        <taxon>Neoptera</taxon>
        <taxon>Endopterygota</taxon>
        <taxon>Diptera</taxon>
        <taxon>Nematocera</taxon>
        <taxon>Culicoidea</taxon>
        <taxon>Culicidae</taxon>
        <taxon>Anophelinae</taxon>
        <taxon>Anopheles</taxon>
    </lineage>
</organism>
<dbReference type="EMBL" id="ATLV01026173">
    <property type="status" value="NOT_ANNOTATED_CDS"/>
    <property type="molecule type" value="Genomic_DNA"/>
</dbReference>
<sequence length="95" mass="10554">MVDGLRVNSTQSPLGETLLGFPNRDLSAGATDAINDDPTGVDMMFVTLVFFLYLVQIVKFLTLPLRERLEQQEEVQRLKRVCMILVKVLLSGAAS</sequence>
<evidence type="ECO:0000256" key="1">
    <source>
        <dbReference type="SAM" id="Phobius"/>
    </source>
</evidence>
<name>A0A084WRN2_ANOSI</name>
<dbReference type="Proteomes" id="UP000030765">
    <property type="component" value="Unassembled WGS sequence"/>
</dbReference>
<keyword evidence="4" id="KW-1185">Reference proteome</keyword>
<evidence type="ECO:0000313" key="4">
    <source>
        <dbReference type="Proteomes" id="UP000030765"/>
    </source>
</evidence>
<reference evidence="3" key="2">
    <citation type="submission" date="2020-05" db="UniProtKB">
        <authorList>
            <consortium name="EnsemblMetazoa"/>
        </authorList>
    </citation>
    <scope>IDENTIFICATION</scope>
</reference>
<keyword evidence="1" id="KW-1133">Transmembrane helix</keyword>
<reference evidence="2 4" key="1">
    <citation type="journal article" date="2014" name="BMC Genomics">
        <title>Genome sequence of Anopheles sinensis provides insight into genetics basis of mosquito competence for malaria parasites.</title>
        <authorList>
            <person name="Zhou D."/>
            <person name="Zhang D."/>
            <person name="Ding G."/>
            <person name="Shi L."/>
            <person name="Hou Q."/>
            <person name="Ye Y."/>
            <person name="Xu Y."/>
            <person name="Zhou H."/>
            <person name="Xiong C."/>
            <person name="Li S."/>
            <person name="Yu J."/>
            <person name="Hong S."/>
            <person name="Yu X."/>
            <person name="Zou P."/>
            <person name="Chen C."/>
            <person name="Chang X."/>
            <person name="Wang W."/>
            <person name="Lv Y."/>
            <person name="Sun Y."/>
            <person name="Ma L."/>
            <person name="Shen B."/>
            <person name="Zhu C."/>
        </authorList>
    </citation>
    <scope>NUCLEOTIDE SEQUENCE [LARGE SCALE GENOMIC DNA]</scope>
</reference>
<keyword evidence="1" id="KW-0472">Membrane</keyword>
<dbReference type="EMBL" id="KE525407">
    <property type="protein sequence ID" value="KFB52876.1"/>
    <property type="molecule type" value="Genomic_DNA"/>
</dbReference>
<dbReference type="OMA" id="VNATKMP"/>
<proteinExistence type="predicted"/>
<evidence type="ECO:0000313" key="2">
    <source>
        <dbReference type="EMBL" id="KFB52876.1"/>
    </source>
</evidence>
<feature type="transmembrane region" description="Helical" evidence="1">
    <location>
        <begin position="43"/>
        <end position="62"/>
    </location>
</feature>
<dbReference type="AlphaFoldDB" id="A0A084WRN2"/>
<gene>
    <name evidence="2" type="ORF">ZHAS_00021151</name>
</gene>
<dbReference type="EnsemblMetazoa" id="ASIC021151-RA">
    <property type="protein sequence ID" value="ASIC021151-PA"/>
    <property type="gene ID" value="ASIC021151"/>
</dbReference>
<dbReference type="VEuPathDB" id="VectorBase:ASIS011772"/>
<keyword evidence="1" id="KW-0812">Transmembrane</keyword>
<accession>A0A084WRN2</accession>
<evidence type="ECO:0000313" key="3">
    <source>
        <dbReference type="EnsemblMetazoa" id="ASIC021151-PA"/>
    </source>
</evidence>
<dbReference type="VEuPathDB" id="VectorBase:ASIC021151"/>
<protein>
    <submittedName>
        <fullName evidence="2">AGAP006975-PA-like protein</fullName>
    </submittedName>
</protein>